<dbReference type="InterPro" id="IPR010998">
    <property type="entry name" value="Integrase_recombinase_N"/>
</dbReference>
<name>A0ABT0CUT6_9HYPH</name>
<evidence type="ECO:0000313" key="3">
    <source>
        <dbReference type="Proteomes" id="UP001201844"/>
    </source>
</evidence>
<dbReference type="EMBL" id="JAKVIN010000020">
    <property type="protein sequence ID" value="MCJ8152124.1"/>
    <property type="molecule type" value="Genomic_DNA"/>
</dbReference>
<accession>A0ABT0CUT6</accession>
<keyword evidence="3" id="KW-1185">Reference proteome</keyword>
<gene>
    <name evidence="2" type="ORF">MKI86_23645</name>
</gene>
<comment type="caution">
    <text evidence="2">The sequence shown here is derived from an EMBL/GenBank/DDBJ whole genome shotgun (WGS) entry which is preliminary data.</text>
</comment>
<organism evidence="2 3">
    <name type="scientific">Shinella sedimenti</name>
    <dbReference type="NCBI Taxonomy" id="2919913"/>
    <lineage>
        <taxon>Bacteria</taxon>
        <taxon>Pseudomonadati</taxon>
        <taxon>Pseudomonadota</taxon>
        <taxon>Alphaproteobacteria</taxon>
        <taxon>Hyphomicrobiales</taxon>
        <taxon>Rhizobiaceae</taxon>
        <taxon>Shinella</taxon>
    </lineage>
</organism>
<dbReference type="Proteomes" id="UP001201844">
    <property type="component" value="Unassembled WGS sequence"/>
</dbReference>
<sequence length="239" mass="27350">MTALGRKAFVDAYQFNGQRYRKVLASPVLQQVAAARLEVINGKERLKEEHGPYADRVDTRKKHFMTVSDAIGQYWESHISGLSEKSQYAFVRFVAGSLRQQPRTISRRGENKRKAYSDFEQMFGSRSFKAIKASDIEQFLKPVASPSKYNGALSRVSGLFNWAIRRPLMDMRNPCTPIRMRKVVRRRRDYSTEQIRKIATHIFYPLLEALPETDHLEGFVKRDAALVKAGVAMSIGSEC</sequence>
<protein>
    <recommendedName>
        <fullName evidence="4">Core-binding (CB) domain-containing protein</fullName>
    </recommendedName>
</protein>
<dbReference type="RefSeq" id="WP_241605960.1">
    <property type="nucleotide sequence ID" value="NZ_JAKVIN010000020.1"/>
</dbReference>
<dbReference type="InterPro" id="IPR011010">
    <property type="entry name" value="DNA_brk_join_enz"/>
</dbReference>
<dbReference type="SUPFAM" id="SSF56349">
    <property type="entry name" value="DNA breaking-rejoining enzymes"/>
    <property type="match status" value="1"/>
</dbReference>
<geneLocation type="plasmid" evidence="2">
    <name>unnamed</name>
</geneLocation>
<keyword evidence="2" id="KW-0614">Plasmid</keyword>
<proteinExistence type="predicted"/>
<evidence type="ECO:0008006" key="4">
    <source>
        <dbReference type="Google" id="ProtNLM"/>
    </source>
</evidence>
<evidence type="ECO:0000256" key="1">
    <source>
        <dbReference type="ARBA" id="ARBA00023125"/>
    </source>
</evidence>
<reference evidence="2 3" key="1">
    <citation type="submission" date="2022-02" db="EMBL/GenBank/DDBJ databases">
        <title>Shinella B3.7 sp. nov., isolated from Sediment (Zhairuo Island).</title>
        <authorList>
            <person name="Chen G."/>
        </authorList>
    </citation>
    <scope>NUCLEOTIDE SEQUENCE [LARGE SCALE GENOMIC DNA]</scope>
    <source>
        <strain evidence="2 3">B3.7</strain>
        <plasmid evidence="2">unnamed</plasmid>
    </source>
</reference>
<keyword evidence="1" id="KW-0238">DNA-binding</keyword>
<evidence type="ECO:0000313" key="2">
    <source>
        <dbReference type="EMBL" id="MCJ8152124.1"/>
    </source>
</evidence>
<dbReference type="Gene3D" id="1.10.150.130">
    <property type="match status" value="1"/>
</dbReference>